<organism evidence="2 3">
    <name type="scientific">Koribacter versatilis (strain Ellin345)</name>
    <dbReference type="NCBI Taxonomy" id="204669"/>
    <lineage>
        <taxon>Bacteria</taxon>
        <taxon>Pseudomonadati</taxon>
        <taxon>Acidobacteriota</taxon>
        <taxon>Terriglobia</taxon>
        <taxon>Terriglobales</taxon>
        <taxon>Candidatus Korobacteraceae</taxon>
        <taxon>Candidatus Korobacter</taxon>
    </lineage>
</organism>
<feature type="domain" description="DUF403" evidence="1">
    <location>
        <begin position="1"/>
        <end position="310"/>
    </location>
</feature>
<keyword evidence="3" id="KW-1185">Reference proteome</keyword>
<name>Q1ILD0_KORVE</name>
<dbReference type="InterPro" id="IPR051680">
    <property type="entry name" value="ATP-dep_Glu-Cys_Ligase-2"/>
</dbReference>
<dbReference type="PANTHER" id="PTHR34595">
    <property type="entry name" value="BLR5612 PROTEIN"/>
    <property type="match status" value="1"/>
</dbReference>
<dbReference type="HOGENOM" id="CLU_071567_1_0_0"/>
<sequence>MLSRVADNLYWMARYLERAEHTSRLVDVNLTLMLDEIGQSSEYRWRRVLRALAYRGEEISVTDGYKLAAELAFSPDNRASVTWCIGAARENARQVREQISSSQWQRLNHLYLQVTRDDIEISTEEAHLSDFLNSVVDGIHLFQGVTSSTMTHGEGWNFIRMGRYIERAQAAVNVLKVFHQEFIGRSDKTLEGADYLEWIGLLRSLGAFEAYCTTYTADVHADRVLEFLLLNPEFPHTVRYAVDSLRNALESVQGESRSRRTAELSRVAGRLQSSLSYGQISEILARDVQQYLEAILRQCHEIHELIYEIYIHYSIESALVS</sequence>
<dbReference type="EMBL" id="CP000360">
    <property type="protein sequence ID" value="ABF42320.1"/>
    <property type="molecule type" value="Genomic_DNA"/>
</dbReference>
<dbReference type="eggNOG" id="COG2307">
    <property type="taxonomic scope" value="Bacteria"/>
</dbReference>
<dbReference type="AlphaFoldDB" id="Q1ILD0"/>
<dbReference type="OrthoDB" id="9803532at2"/>
<evidence type="ECO:0000313" key="3">
    <source>
        <dbReference type="Proteomes" id="UP000002432"/>
    </source>
</evidence>
<dbReference type="EnsemblBacteria" id="ABF42320">
    <property type="protein sequence ID" value="ABF42320"/>
    <property type="gene ID" value="Acid345_3319"/>
</dbReference>
<reference evidence="2 3" key="1">
    <citation type="journal article" date="2009" name="Appl. Environ. Microbiol.">
        <title>Three genomes from the phylum Acidobacteria provide insight into the lifestyles of these microorganisms in soils.</title>
        <authorList>
            <person name="Ward N.L."/>
            <person name="Challacombe J.F."/>
            <person name="Janssen P.H."/>
            <person name="Henrissat B."/>
            <person name="Coutinho P.M."/>
            <person name="Wu M."/>
            <person name="Xie G."/>
            <person name="Haft D.H."/>
            <person name="Sait M."/>
            <person name="Badger J."/>
            <person name="Barabote R.D."/>
            <person name="Bradley B."/>
            <person name="Brettin T.S."/>
            <person name="Brinkac L.M."/>
            <person name="Bruce D."/>
            <person name="Creasy T."/>
            <person name="Daugherty S.C."/>
            <person name="Davidsen T.M."/>
            <person name="DeBoy R.T."/>
            <person name="Detter J.C."/>
            <person name="Dodson R.J."/>
            <person name="Durkin A.S."/>
            <person name="Ganapathy A."/>
            <person name="Gwinn-Giglio M."/>
            <person name="Han C.S."/>
            <person name="Khouri H."/>
            <person name="Kiss H."/>
            <person name="Kothari S.P."/>
            <person name="Madupu R."/>
            <person name="Nelson K.E."/>
            <person name="Nelson W.C."/>
            <person name="Paulsen I."/>
            <person name="Penn K."/>
            <person name="Ren Q."/>
            <person name="Rosovitz M.J."/>
            <person name="Selengut J.D."/>
            <person name="Shrivastava S."/>
            <person name="Sullivan S.A."/>
            <person name="Tapia R."/>
            <person name="Thompson L.S."/>
            <person name="Watkins K.L."/>
            <person name="Yang Q."/>
            <person name="Yu C."/>
            <person name="Zafar N."/>
            <person name="Zhou L."/>
            <person name="Kuske C.R."/>
        </authorList>
    </citation>
    <scope>NUCLEOTIDE SEQUENCE [LARGE SCALE GENOMIC DNA]</scope>
    <source>
        <strain evidence="2 3">Ellin345</strain>
    </source>
</reference>
<dbReference type="InterPro" id="IPR007296">
    <property type="entry name" value="DUF403"/>
</dbReference>
<accession>Q1ILD0</accession>
<evidence type="ECO:0000259" key="1">
    <source>
        <dbReference type="Pfam" id="PF04168"/>
    </source>
</evidence>
<dbReference type="STRING" id="204669.Acid345_3319"/>
<dbReference type="PANTHER" id="PTHR34595:SF7">
    <property type="entry name" value="SLL1039 PROTEIN"/>
    <property type="match status" value="1"/>
</dbReference>
<evidence type="ECO:0000313" key="2">
    <source>
        <dbReference type="EMBL" id="ABF42320.1"/>
    </source>
</evidence>
<proteinExistence type="predicted"/>
<dbReference type="Proteomes" id="UP000002432">
    <property type="component" value="Chromosome"/>
</dbReference>
<protein>
    <recommendedName>
        <fullName evidence="1">DUF403 domain-containing protein</fullName>
    </recommendedName>
</protein>
<dbReference type="Pfam" id="PF04168">
    <property type="entry name" value="Alpha-E"/>
    <property type="match status" value="1"/>
</dbReference>
<dbReference type="RefSeq" id="WP_011524119.1">
    <property type="nucleotide sequence ID" value="NC_008009.1"/>
</dbReference>
<dbReference type="KEGG" id="aba:Acid345_3319"/>
<gene>
    <name evidence="2" type="ordered locus">Acid345_3319</name>
</gene>